<sequence length="106" mass="11560">MRISPQNLLKADLIGDPGVIESALPVGKCDHARAFQPRGDLRYSGRVRYKAGGRQHQIVVHIVALERRQTTGASGNIGVRRPLGWDRDGRLLGDMDAKLSTAHAVP</sequence>
<reference evidence="1" key="1">
    <citation type="submission" date="2019-08" db="EMBL/GenBank/DDBJ databases">
        <authorList>
            <person name="Kucharzyk K."/>
            <person name="Murdoch R.W."/>
            <person name="Higgins S."/>
            <person name="Loffler F."/>
        </authorList>
    </citation>
    <scope>NUCLEOTIDE SEQUENCE</scope>
</reference>
<protein>
    <submittedName>
        <fullName evidence="1">Uncharacterized protein</fullName>
    </submittedName>
</protein>
<dbReference type="AlphaFoldDB" id="A0A645HPH5"/>
<gene>
    <name evidence="1" type="ORF">SDC9_188014</name>
</gene>
<dbReference type="EMBL" id="VSSQ01096903">
    <property type="protein sequence ID" value="MPN40476.1"/>
    <property type="molecule type" value="Genomic_DNA"/>
</dbReference>
<accession>A0A645HPH5</accession>
<name>A0A645HPH5_9ZZZZ</name>
<proteinExistence type="predicted"/>
<comment type="caution">
    <text evidence="1">The sequence shown here is derived from an EMBL/GenBank/DDBJ whole genome shotgun (WGS) entry which is preliminary data.</text>
</comment>
<evidence type="ECO:0000313" key="1">
    <source>
        <dbReference type="EMBL" id="MPN40476.1"/>
    </source>
</evidence>
<organism evidence="1">
    <name type="scientific">bioreactor metagenome</name>
    <dbReference type="NCBI Taxonomy" id="1076179"/>
    <lineage>
        <taxon>unclassified sequences</taxon>
        <taxon>metagenomes</taxon>
        <taxon>ecological metagenomes</taxon>
    </lineage>
</organism>